<organism evidence="4 5">
    <name type="scientific">Niallia taxi</name>
    <dbReference type="NCBI Taxonomy" id="2499688"/>
    <lineage>
        <taxon>Bacteria</taxon>
        <taxon>Bacillati</taxon>
        <taxon>Bacillota</taxon>
        <taxon>Bacilli</taxon>
        <taxon>Bacillales</taxon>
        <taxon>Bacillaceae</taxon>
        <taxon>Niallia</taxon>
    </lineage>
</organism>
<evidence type="ECO:0000259" key="3">
    <source>
        <dbReference type="PROSITE" id="PS51186"/>
    </source>
</evidence>
<gene>
    <name evidence="4" type="ORF">EM808_00375</name>
</gene>
<name>A0A3S2UHF9_9BACI</name>
<dbReference type="RefSeq" id="WP_127734353.1">
    <property type="nucleotide sequence ID" value="NZ_JARMUX010000030.1"/>
</dbReference>
<evidence type="ECO:0000313" key="5">
    <source>
        <dbReference type="Proteomes" id="UP000288024"/>
    </source>
</evidence>
<feature type="domain" description="N-acetyltransferase" evidence="3">
    <location>
        <begin position="3"/>
        <end position="161"/>
    </location>
</feature>
<sequence length="161" mass="18200">MAYVIRKIKQEDIIQVQDVAKTTWNATYEGIIPAEVQENFLKSAYNEDRMKQRIDSTTLYVAEVEDTVVGFANFSPVRENGKVELGAIYLYPEHQGKGIGSALVNAGIKDLDGVNEIYINVEKDNKIGKTFYEAKGFEVVNEFDDDFDGHILKTVRMVLKV</sequence>
<dbReference type="PROSITE" id="PS51186">
    <property type="entry name" value="GNAT"/>
    <property type="match status" value="1"/>
</dbReference>
<evidence type="ECO:0000256" key="1">
    <source>
        <dbReference type="ARBA" id="ARBA00022679"/>
    </source>
</evidence>
<keyword evidence="2" id="KW-0012">Acyltransferase</keyword>
<dbReference type="SUPFAM" id="SSF55729">
    <property type="entry name" value="Acyl-CoA N-acyltransferases (Nat)"/>
    <property type="match status" value="1"/>
</dbReference>
<dbReference type="Gene3D" id="3.40.630.30">
    <property type="match status" value="1"/>
</dbReference>
<dbReference type="EMBL" id="RZTZ01000001">
    <property type="protein sequence ID" value="RVT66981.1"/>
    <property type="molecule type" value="Genomic_DNA"/>
</dbReference>
<comment type="caution">
    <text evidence="4">The sequence shown here is derived from an EMBL/GenBank/DDBJ whole genome shotgun (WGS) entry which is preliminary data.</text>
</comment>
<evidence type="ECO:0000313" key="4">
    <source>
        <dbReference type="EMBL" id="RVT66981.1"/>
    </source>
</evidence>
<dbReference type="PANTHER" id="PTHR43800:SF1">
    <property type="entry name" value="PEPTIDYL-LYSINE N-ACETYLTRANSFERASE YJAB"/>
    <property type="match status" value="1"/>
</dbReference>
<dbReference type="AlphaFoldDB" id="A0A3S2UHF9"/>
<protein>
    <submittedName>
        <fullName evidence="4">GNAT family N-acetyltransferase</fullName>
    </submittedName>
</protein>
<keyword evidence="5" id="KW-1185">Reference proteome</keyword>
<dbReference type="PANTHER" id="PTHR43800">
    <property type="entry name" value="PEPTIDYL-LYSINE N-ACETYLTRANSFERASE YJAB"/>
    <property type="match status" value="1"/>
</dbReference>
<keyword evidence="1 4" id="KW-0808">Transferase</keyword>
<dbReference type="InterPro" id="IPR000182">
    <property type="entry name" value="GNAT_dom"/>
</dbReference>
<dbReference type="CDD" id="cd04301">
    <property type="entry name" value="NAT_SF"/>
    <property type="match status" value="1"/>
</dbReference>
<reference evidence="4 5" key="1">
    <citation type="submission" date="2019-01" db="EMBL/GenBank/DDBJ databases">
        <title>Bacillus sp. M5HDSG1-1, whole genome shotgun sequence.</title>
        <authorList>
            <person name="Tuo L."/>
        </authorList>
    </citation>
    <scope>NUCLEOTIDE SEQUENCE [LARGE SCALE GENOMIC DNA]</scope>
    <source>
        <strain evidence="4 5">M5HDSG1-1</strain>
    </source>
</reference>
<evidence type="ECO:0000256" key="2">
    <source>
        <dbReference type="ARBA" id="ARBA00023315"/>
    </source>
</evidence>
<proteinExistence type="predicted"/>
<accession>A0A3S2UHF9</accession>
<dbReference type="Pfam" id="PF00583">
    <property type="entry name" value="Acetyltransf_1"/>
    <property type="match status" value="1"/>
</dbReference>
<dbReference type="InterPro" id="IPR016181">
    <property type="entry name" value="Acyl_CoA_acyltransferase"/>
</dbReference>
<dbReference type="GO" id="GO:0016747">
    <property type="term" value="F:acyltransferase activity, transferring groups other than amino-acyl groups"/>
    <property type="evidence" value="ECO:0007669"/>
    <property type="project" value="InterPro"/>
</dbReference>
<dbReference type="Proteomes" id="UP000288024">
    <property type="component" value="Unassembled WGS sequence"/>
</dbReference>